<feature type="region of interest" description="Disordered" evidence="1">
    <location>
        <begin position="330"/>
        <end position="371"/>
    </location>
</feature>
<dbReference type="Pfam" id="PF04195">
    <property type="entry name" value="Transposase_28"/>
    <property type="match status" value="1"/>
</dbReference>
<dbReference type="AlphaFoldDB" id="A0A7J0EXD8"/>
<dbReference type="EMBL" id="BJWL01000007">
    <property type="protein sequence ID" value="GFY91115.1"/>
    <property type="molecule type" value="Genomic_DNA"/>
</dbReference>
<organism evidence="3 4">
    <name type="scientific">Actinidia rufa</name>
    <dbReference type="NCBI Taxonomy" id="165716"/>
    <lineage>
        <taxon>Eukaryota</taxon>
        <taxon>Viridiplantae</taxon>
        <taxon>Streptophyta</taxon>
        <taxon>Embryophyta</taxon>
        <taxon>Tracheophyta</taxon>
        <taxon>Spermatophyta</taxon>
        <taxon>Magnoliopsida</taxon>
        <taxon>eudicotyledons</taxon>
        <taxon>Gunneridae</taxon>
        <taxon>Pentapetalae</taxon>
        <taxon>asterids</taxon>
        <taxon>Ericales</taxon>
        <taxon>Actinidiaceae</taxon>
        <taxon>Actinidia</taxon>
    </lineage>
</organism>
<reference evidence="3 4" key="1">
    <citation type="submission" date="2019-07" db="EMBL/GenBank/DDBJ databases">
        <title>De Novo Assembly of kiwifruit Actinidia rufa.</title>
        <authorList>
            <person name="Sugita-Konishi S."/>
            <person name="Sato K."/>
            <person name="Mori E."/>
            <person name="Abe Y."/>
            <person name="Kisaki G."/>
            <person name="Hamano K."/>
            <person name="Suezawa K."/>
            <person name="Otani M."/>
            <person name="Fukuda T."/>
            <person name="Manabe T."/>
            <person name="Gomi K."/>
            <person name="Tabuchi M."/>
            <person name="Akimitsu K."/>
            <person name="Kataoka I."/>
        </authorList>
    </citation>
    <scope>NUCLEOTIDE SEQUENCE [LARGE SCALE GENOMIC DNA]</scope>
    <source>
        <strain evidence="4">cv. Fuchu</strain>
    </source>
</reference>
<keyword evidence="4" id="KW-1185">Reference proteome</keyword>
<feature type="region of interest" description="Disordered" evidence="1">
    <location>
        <begin position="492"/>
        <end position="516"/>
    </location>
</feature>
<sequence length="516" mass="58118">MGEGAIWRISRNHRRRRGEDLAMGEMEKAAYPEPTGDPYEDTTLGELNKVGAPLFGAPRWNTEYQWKIPEEGEMILSARPSEVAFYEVSFPAGLRFPIHPNIRKILNHYKVYPAQLSPNAWRSVVCSLVIWRYHKRHMSCDEFKCLYSLSSLLDSRWFYSKARPDKNLLRGSSSNVKGWKKSYNKLLALTKNESKRTTEVLEKIDPEGYFKVSKVLDSKTFKKYFACGRMEGSSSGRENTTSGDEGKSHLSRGDLYRGSPSRNDSIEYLGLIRGDIGRIARKAFLDTPNLTLISYVITDQPVHTDQKGWREEGRDQGHELGSDIPTTFEGIGKEAMPPPPPPPKRTKSNRGESNAAVRTLTPGTSTLPGNNLGPRASMMSNAPVAQKILKRLILPADKEKIDQFTTDELVTKSFHALGQVLEAEVAELTSKLALAKKLANEEFKSLDDFKDTVKDSAATYFDEGFEFCKRQLLRHHPNLGVDFVSMEMNMNLAEEEEEAKTGEKEEDNEGEANPTP</sequence>
<feature type="region of interest" description="Disordered" evidence="1">
    <location>
        <begin position="231"/>
        <end position="259"/>
    </location>
</feature>
<gene>
    <name evidence="3" type="ORF">Acr_07g0013110</name>
</gene>
<dbReference type="Proteomes" id="UP000585474">
    <property type="component" value="Unassembled WGS sequence"/>
</dbReference>
<feature type="compositionally biased region" description="Polar residues" evidence="1">
    <location>
        <begin position="232"/>
        <end position="243"/>
    </location>
</feature>
<proteinExistence type="predicted"/>
<evidence type="ECO:0000259" key="2">
    <source>
        <dbReference type="Pfam" id="PF04195"/>
    </source>
</evidence>
<evidence type="ECO:0000313" key="3">
    <source>
        <dbReference type="EMBL" id="GFY91115.1"/>
    </source>
</evidence>
<accession>A0A7J0EXD8</accession>
<comment type="caution">
    <text evidence="3">The sequence shown here is derived from an EMBL/GenBank/DDBJ whole genome shotgun (WGS) entry which is preliminary data.</text>
</comment>
<dbReference type="OrthoDB" id="687305at2759"/>
<protein>
    <recommendedName>
        <fullName evidence="2">Transposase (putative) gypsy type domain-containing protein</fullName>
    </recommendedName>
</protein>
<dbReference type="InterPro" id="IPR007321">
    <property type="entry name" value="Transposase_28"/>
</dbReference>
<feature type="domain" description="Transposase (putative) gypsy type" evidence="2">
    <location>
        <begin position="88"/>
        <end position="130"/>
    </location>
</feature>
<evidence type="ECO:0000313" key="4">
    <source>
        <dbReference type="Proteomes" id="UP000585474"/>
    </source>
</evidence>
<feature type="compositionally biased region" description="Acidic residues" evidence="1">
    <location>
        <begin position="493"/>
        <end position="510"/>
    </location>
</feature>
<name>A0A7J0EXD8_9ERIC</name>
<feature type="compositionally biased region" description="Basic and acidic residues" evidence="1">
    <location>
        <begin position="244"/>
        <end position="255"/>
    </location>
</feature>
<evidence type="ECO:0000256" key="1">
    <source>
        <dbReference type="SAM" id="MobiDB-lite"/>
    </source>
</evidence>